<feature type="region of interest" description="Disordered" evidence="1">
    <location>
        <begin position="46"/>
        <end position="134"/>
    </location>
</feature>
<evidence type="ECO:0000313" key="3">
    <source>
        <dbReference type="Proteomes" id="UP000054279"/>
    </source>
</evidence>
<proteinExistence type="predicted"/>
<dbReference type="EMBL" id="KN837143">
    <property type="protein sequence ID" value="KIJ40526.1"/>
    <property type="molecule type" value="Genomic_DNA"/>
</dbReference>
<name>A0A0C9VRD6_SPHS4</name>
<organism evidence="2 3">
    <name type="scientific">Sphaerobolus stellatus (strain SS14)</name>
    <dbReference type="NCBI Taxonomy" id="990650"/>
    <lineage>
        <taxon>Eukaryota</taxon>
        <taxon>Fungi</taxon>
        <taxon>Dikarya</taxon>
        <taxon>Basidiomycota</taxon>
        <taxon>Agaricomycotina</taxon>
        <taxon>Agaricomycetes</taxon>
        <taxon>Phallomycetidae</taxon>
        <taxon>Geastrales</taxon>
        <taxon>Sphaerobolaceae</taxon>
        <taxon>Sphaerobolus</taxon>
    </lineage>
</organism>
<feature type="compositionally biased region" description="Basic and acidic residues" evidence="1">
    <location>
        <begin position="46"/>
        <end position="56"/>
    </location>
</feature>
<dbReference type="AlphaFoldDB" id="A0A0C9VRD6"/>
<sequence length="134" mass="14870">MAGSIVAGRTHANRMKKFYLAQDTEEGRELRAKAILDDQATLEAMREVDDPPEEHIQPINISLPHSIPTPPTATRRTTDHSEEHELQKPAQQRSRPLRAAAARHTISPIDPTQYDPNPNHSPKIITSQRGGTGS</sequence>
<gene>
    <name evidence="2" type="ORF">M422DRAFT_256492</name>
</gene>
<feature type="compositionally biased region" description="Basic and acidic residues" evidence="1">
    <location>
        <begin position="76"/>
        <end position="87"/>
    </location>
</feature>
<accession>A0A0C9VRD6</accession>
<evidence type="ECO:0000313" key="2">
    <source>
        <dbReference type="EMBL" id="KIJ40526.1"/>
    </source>
</evidence>
<protein>
    <submittedName>
        <fullName evidence="2">Uncharacterized protein</fullName>
    </submittedName>
</protein>
<dbReference type="HOGENOM" id="CLU_1897547_0_0_1"/>
<keyword evidence="3" id="KW-1185">Reference proteome</keyword>
<feature type="compositionally biased region" description="Polar residues" evidence="1">
    <location>
        <begin position="114"/>
        <end position="134"/>
    </location>
</feature>
<dbReference type="Proteomes" id="UP000054279">
    <property type="component" value="Unassembled WGS sequence"/>
</dbReference>
<reference evidence="2 3" key="1">
    <citation type="submission" date="2014-06" db="EMBL/GenBank/DDBJ databases">
        <title>Evolutionary Origins and Diversification of the Mycorrhizal Mutualists.</title>
        <authorList>
            <consortium name="DOE Joint Genome Institute"/>
            <consortium name="Mycorrhizal Genomics Consortium"/>
            <person name="Kohler A."/>
            <person name="Kuo A."/>
            <person name="Nagy L.G."/>
            <person name="Floudas D."/>
            <person name="Copeland A."/>
            <person name="Barry K.W."/>
            <person name="Cichocki N."/>
            <person name="Veneault-Fourrey C."/>
            <person name="LaButti K."/>
            <person name="Lindquist E.A."/>
            <person name="Lipzen A."/>
            <person name="Lundell T."/>
            <person name="Morin E."/>
            <person name="Murat C."/>
            <person name="Riley R."/>
            <person name="Ohm R."/>
            <person name="Sun H."/>
            <person name="Tunlid A."/>
            <person name="Henrissat B."/>
            <person name="Grigoriev I.V."/>
            <person name="Hibbett D.S."/>
            <person name="Martin F."/>
        </authorList>
    </citation>
    <scope>NUCLEOTIDE SEQUENCE [LARGE SCALE GENOMIC DNA]</scope>
    <source>
        <strain evidence="2 3">SS14</strain>
    </source>
</reference>
<evidence type="ECO:0000256" key="1">
    <source>
        <dbReference type="SAM" id="MobiDB-lite"/>
    </source>
</evidence>